<evidence type="ECO:0000313" key="3">
    <source>
        <dbReference type="EMBL" id="MER6906364.1"/>
    </source>
</evidence>
<sequence>MPSVRLSHAGVFAAALSLAFTAALSPAQAQTTGFGPLPPHNPYAGPDGTATMHGDTGSSDATPLPGPGPGPLASKRIALQSACPTILVGADGYPVALCTPILTRVPTVHLLAPETGASLASLPIAKGSLLGGVYAYLDHEDRLVVVDGDRNLLRIAHRKKADGGWELYVERTLSLASGVPEGDSVTGLAPDWQGRVWFATGGGVVGTANEATGTVRSLTLPAGERVDNSISTSPEGTAVATSHATYLLTAGRDGTPTVSWRRTYDRGAARRPGQLSWGTGSTPTFFGPTTGTDFVTIVDNASPTVNLLVYRTDTGAQVCSTPVLAAGGSGSENSPIGAGRSVFVASTYGYPYPAVPEGAGESVPASADFTGGLSRVDVRADGTGCDLTWDTTVRSAAVPRLSTADGLIHTVVRGSVLPGSDGTSLLDPYYYVRIDPDTGAIVRRHYLGASSLYDTLQMVGSIAPGGVLYQGTITGVVRIAER</sequence>
<reference evidence="3 4" key="1">
    <citation type="submission" date="2024-06" db="EMBL/GenBank/DDBJ databases">
        <title>The Natural Products Discovery Center: Release of the First 8490 Sequenced Strains for Exploring Actinobacteria Biosynthetic Diversity.</title>
        <authorList>
            <person name="Kalkreuter E."/>
            <person name="Kautsar S.A."/>
            <person name="Yang D."/>
            <person name="Bader C.D."/>
            <person name="Teijaro C.N."/>
            <person name="Fluegel L."/>
            <person name="Davis C.M."/>
            <person name="Simpson J.R."/>
            <person name="Lauterbach L."/>
            <person name="Steele A.D."/>
            <person name="Gui C."/>
            <person name="Meng S."/>
            <person name="Li G."/>
            <person name="Viehrig K."/>
            <person name="Ye F."/>
            <person name="Su P."/>
            <person name="Kiefer A.F."/>
            <person name="Nichols A."/>
            <person name="Cepeda A.J."/>
            <person name="Yan W."/>
            <person name="Fan B."/>
            <person name="Jiang Y."/>
            <person name="Adhikari A."/>
            <person name="Zheng C.-J."/>
            <person name="Schuster L."/>
            <person name="Cowan T.M."/>
            <person name="Smanski M.J."/>
            <person name="Chevrette M.G."/>
            <person name="De Carvalho L.P.S."/>
            <person name="Shen B."/>
        </authorList>
    </citation>
    <scope>NUCLEOTIDE SEQUENCE [LARGE SCALE GENOMIC DNA]</scope>
    <source>
        <strain evidence="3 4">NPDC000632</strain>
    </source>
</reference>
<keyword evidence="4" id="KW-1185">Reference proteome</keyword>
<organism evidence="3 4">
    <name type="scientific">Streptomyces flaveolus</name>
    <dbReference type="NCBI Taxonomy" id="67297"/>
    <lineage>
        <taxon>Bacteria</taxon>
        <taxon>Bacillati</taxon>
        <taxon>Actinomycetota</taxon>
        <taxon>Actinomycetes</taxon>
        <taxon>Kitasatosporales</taxon>
        <taxon>Streptomycetaceae</taxon>
        <taxon>Streptomyces</taxon>
    </lineage>
</organism>
<dbReference type="SUPFAM" id="SSF101898">
    <property type="entry name" value="NHL repeat"/>
    <property type="match status" value="1"/>
</dbReference>
<protein>
    <recommendedName>
        <fullName evidence="5">Secreted protein</fullName>
    </recommendedName>
</protein>
<feature type="signal peptide" evidence="2">
    <location>
        <begin position="1"/>
        <end position="29"/>
    </location>
</feature>
<accession>A0ABV1VIQ6</accession>
<comment type="caution">
    <text evidence="3">The sequence shown here is derived from an EMBL/GenBank/DDBJ whole genome shotgun (WGS) entry which is preliminary data.</text>
</comment>
<evidence type="ECO:0008006" key="5">
    <source>
        <dbReference type="Google" id="ProtNLM"/>
    </source>
</evidence>
<feature type="chain" id="PRO_5046277858" description="Secreted protein" evidence="2">
    <location>
        <begin position="30"/>
        <end position="482"/>
    </location>
</feature>
<feature type="region of interest" description="Disordered" evidence="1">
    <location>
        <begin position="31"/>
        <end position="69"/>
    </location>
</feature>
<dbReference type="Proteomes" id="UP001490330">
    <property type="component" value="Unassembled WGS sequence"/>
</dbReference>
<name>A0ABV1VIQ6_9ACTN</name>
<evidence type="ECO:0000256" key="1">
    <source>
        <dbReference type="SAM" id="MobiDB-lite"/>
    </source>
</evidence>
<proteinExistence type="predicted"/>
<gene>
    <name evidence="3" type="ORF">ABT322_21925</name>
</gene>
<dbReference type="EMBL" id="JBEPCV010000021">
    <property type="protein sequence ID" value="MER6906364.1"/>
    <property type="molecule type" value="Genomic_DNA"/>
</dbReference>
<dbReference type="RefSeq" id="WP_350720058.1">
    <property type="nucleotide sequence ID" value="NZ_JBEPCO010000018.1"/>
</dbReference>
<evidence type="ECO:0000256" key="2">
    <source>
        <dbReference type="SAM" id="SignalP"/>
    </source>
</evidence>
<keyword evidence="2" id="KW-0732">Signal</keyword>
<evidence type="ECO:0000313" key="4">
    <source>
        <dbReference type="Proteomes" id="UP001490330"/>
    </source>
</evidence>